<accession>A0A379MN81</accession>
<keyword evidence="1" id="KW-0812">Transmembrane</keyword>
<name>A0A379MN81_9BACT</name>
<dbReference type="RefSeq" id="WP_027290808.1">
    <property type="nucleotide sequence ID" value="NZ_UGVL01000001.1"/>
</dbReference>
<reference evidence="2 3" key="1">
    <citation type="submission" date="2018-06" db="EMBL/GenBank/DDBJ databases">
        <authorList>
            <consortium name="Pathogen Informatics"/>
            <person name="Doyle S."/>
        </authorList>
    </citation>
    <scope>NUCLEOTIDE SEQUENCE [LARGE SCALE GENOMIC DNA]</scope>
    <source>
        <strain evidence="2 3">NCTC11190</strain>
    </source>
</reference>
<evidence type="ECO:0000313" key="2">
    <source>
        <dbReference type="EMBL" id="SUE33174.1"/>
    </source>
</evidence>
<feature type="transmembrane region" description="Helical" evidence="1">
    <location>
        <begin position="105"/>
        <end position="122"/>
    </location>
</feature>
<dbReference type="Proteomes" id="UP000255233">
    <property type="component" value="Unassembled WGS sequence"/>
</dbReference>
<keyword evidence="1" id="KW-0472">Membrane</keyword>
<sequence length="130" mass="14699">MKDYHYLFILPNCFKAVGLIIAAVAAIASVVLDMNPLMPRTLLSVFILGLLLFVLAKEKREDEMIVRARYVSVMHALVVGVFIAIVLPPLMLWMKSPLAVGVQELALAVLCIYIVNFYWFLIQSKREKCD</sequence>
<feature type="transmembrane region" description="Helical" evidence="1">
    <location>
        <begin position="68"/>
        <end position="93"/>
    </location>
</feature>
<keyword evidence="3" id="KW-1185">Reference proteome</keyword>
<dbReference type="AlphaFoldDB" id="A0A379MN81"/>
<dbReference type="STRING" id="880526.GCA_000427365_01071"/>
<evidence type="ECO:0000313" key="3">
    <source>
        <dbReference type="Proteomes" id="UP000255233"/>
    </source>
</evidence>
<protein>
    <submittedName>
        <fullName evidence="2">Uncharacterized protein</fullName>
    </submittedName>
</protein>
<organism evidence="2 3">
    <name type="scientific">Rikenella microfusus</name>
    <dbReference type="NCBI Taxonomy" id="28139"/>
    <lineage>
        <taxon>Bacteria</taxon>
        <taxon>Pseudomonadati</taxon>
        <taxon>Bacteroidota</taxon>
        <taxon>Bacteroidia</taxon>
        <taxon>Bacteroidales</taxon>
        <taxon>Rikenellaceae</taxon>
        <taxon>Rikenella</taxon>
    </lineage>
</organism>
<keyword evidence="1" id="KW-1133">Transmembrane helix</keyword>
<feature type="transmembrane region" description="Helical" evidence="1">
    <location>
        <begin position="12"/>
        <end position="31"/>
    </location>
</feature>
<evidence type="ECO:0000256" key="1">
    <source>
        <dbReference type="SAM" id="Phobius"/>
    </source>
</evidence>
<gene>
    <name evidence="2" type="ORF">NCTC11190_00371</name>
</gene>
<feature type="transmembrane region" description="Helical" evidence="1">
    <location>
        <begin position="37"/>
        <end position="56"/>
    </location>
</feature>
<dbReference type="EMBL" id="UGVL01000001">
    <property type="protein sequence ID" value="SUE33174.1"/>
    <property type="molecule type" value="Genomic_DNA"/>
</dbReference>
<proteinExistence type="predicted"/>